<evidence type="ECO:0000256" key="2">
    <source>
        <dbReference type="ARBA" id="ARBA00005132"/>
    </source>
</evidence>
<evidence type="ECO:0000256" key="3">
    <source>
        <dbReference type="ARBA" id="ARBA00006683"/>
    </source>
</evidence>
<comment type="caution">
    <text evidence="14">The sequence shown here is derived from an EMBL/GenBank/DDBJ whole genome shotgun (WGS) entry which is preliminary data.</text>
</comment>
<keyword evidence="6 12" id="KW-0812">Transmembrane</keyword>
<keyword evidence="7" id="KW-0972">Capsule biogenesis/degradation</keyword>
<feature type="transmembrane region" description="Helical" evidence="12">
    <location>
        <begin position="180"/>
        <end position="202"/>
    </location>
</feature>
<accession>A0AAX2STG2</accession>
<dbReference type="Pfam" id="PF02706">
    <property type="entry name" value="Wzz"/>
    <property type="match status" value="1"/>
</dbReference>
<dbReference type="InterPro" id="IPR050445">
    <property type="entry name" value="Bact_polysacc_biosynth/exp"/>
</dbReference>
<keyword evidence="9 12" id="KW-0472">Membrane</keyword>
<evidence type="ECO:0000256" key="11">
    <source>
        <dbReference type="ARBA" id="ARBA00045736"/>
    </source>
</evidence>
<dbReference type="RefSeq" id="WP_122481461.1">
    <property type="nucleotide sequence ID" value="NZ_PUXG01000025.1"/>
</dbReference>
<sequence>MKKQYRTNELIVIVFKNIIVIGVFAVIGGICAGLYAKHKQTTIYTSATSIFIGHNLDQTNYKNSQVMADLNMVDSYKDIINDFQVMEEAHSRLPKKLRHMYTVSDLRDAINVDSHPQSLVLTIKSQADTPKAATEIVNATATAARKEIPKSIPNAGEIRLLGKAKKDNVGSITTPSIKKYIILGTSIGLLIGMLISFAVTTWKKIL</sequence>
<evidence type="ECO:0000313" key="14">
    <source>
        <dbReference type="EMBL" id="TGB10478.1"/>
    </source>
</evidence>
<evidence type="ECO:0000256" key="12">
    <source>
        <dbReference type="SAM" id="Phobius"/>
    </source>
</evidence>
<dbReference type="PANTHER" id="PTHR32309">
    <property type="entry name" value="TYROSINE-PROTEIN KINASE"/>
    <property type="match status" value="1"/>
</dbReference>
<keyword evidence="8 12" id="KW-1133">Transmembrane helix</keyword>
<evidence type="ECO:0000256" key="10">
    <source>
        <dbReference type="ARBA" id="ARBA00023169"/>
    </source>
</evidence>
<comment type="subcellular location">
    <subcellularLocation>
        <location evidence="1">Cell membrane</location>
        <topology evidence="1">Multi-pass membrane protein</topology>
    </subcellularLocation>
</comment>
<evidence type="ECO:0000256" key="1">
    <source>
        <dbReference type="ARBA" id="ARBA00004651"/>
    </source>
</evidence>
<dbReference type="PANTHER" id="PTHR32309:SF13">
    <property type="entry name" value="FERRIC ENTEROBACTIN TRANSPORT PROTEIN FEPE"/>
    <property type="match status" value="1"/>
</dbReference>
<dbReference type="GeneID" id="77191378"/>
<comment type="function">
    <text evidence="11">Required for CpsD phosphorylation. Involved in the regulation of capsular polysaccharide biosynthesis. May be part of a complex that directs the coordinated polymerization and export to the cell surface of the capsular polysaccharide.</text>
</comment>
<evidence type="ECO:0000256" key="6">
    <source>
        <dbReference type="ARBA" id="ARBA00022692"/>
    </source>
</evidence>
<dbReference type="GO" id="GO:0004713">
    <property type="term" value="F:protein tyrosine kinase activity"/>
    <property type="evidence" value="ECO:0007669"/>
    <property type="project" value="TreeGrafter"/>
</dbReference>
<dbReference type="Proteomes" id="UP000297521">
    <property type="component" value="Unassembled WGS sequence"/>
</dbReference>
<comment type="pathway">
    <text evidence="2">Capsule biogenesis; capsule polysaccharide biosynthesis.</text>
</comment>
<dbReference type="AlphaFoldDB" id="A0AAX2STG2"/>
<dbReference type="GO" id="GO:0005886">
    <property type="term" value="C:plasma membrane"/>
    <property type="evidence" value="ECO:0007669"/>
    <property type="project" value="UniProtKB-SubCell"/>
</dbReference>
<feature type="transmembrane region" description="Helical" evidence="12">
    <location>
        <begin position="12"/>
        <end position="36"/>
    </location>
</feature>
<name>A0AAX2STG2_LIMRT</name>
<evidence type="ECO:0000259" key="13">
    <source>
        <dbReference type="Pfam" id="PF02706"/>
    </source>
</evidence>
<feature type="domain" description="Polysaccharide chain length determinant N-terminal" evidence="13">
    <location>
        <begin position="9"/>
        <end position="90"/>
    </location>
</feature>
<keyword evidence="10" id="KW-0270">Exopolysaccharide synthesis</keyword>
<evidence type="ECO:0000256" key="5">
    <source>
        <dbReference type="ARBA" id="ARBA00022475"/>
    </source>
</evidence>
<evidence type="ECO:0000256" key="4">
    <source>
        <dbReference type="ARBA" id="ARBA00020739"/>
    </source>
</evidence>
<gene>
    <name evidence="14" type="ORF">E5F87_07430</name>
</gene>
<protein>
    <recommendedName>
        <fullName evidence="4">Capsular polysaccharide biosynthesis protein CpsC</fullName>
    </recommendedName>
</protein>
<evidence type="ECO:0000256" key="7">
    <source>
        <dbReference type="ARBA" id="ARBA00022903"/>
    </source>
</evidence>
<dbReference type="InterPro" id="IPR003856">
    <property type="entry name" value="LPS_length_determ_N"/>
</dbReference>
<evidence type="ECO:0000313" key="15">
    <source>
        <dbReference type="Proteomes" id="UP000297521"/>
    </source>
</evidence>
<keyword evidence="5" id="KW-1003">Cell membrane</keyword>
<reference evidence="14" key="1">
    <citation type="journal article" date="2019" name="Cell Metab.">
        <title>Nutrient sensing in CD11c cells alters the gut microbiome to regulate food intake and body mass.</title>
        <authorList>
            <person name="Chagwedera N.D."/>
            <person name="Ang Q.Y."/>
            <person name="Bisanz J.E."/>
            <person name="Leong Y.A."/>
            <person name="Ganeshan K."/>
            <person name="Cai J."/>
            <person name="Patterson A.D."/>
            <person name="Turnbaugh P.J."/>
            <person name="Chawla A."/>
        </authorList>
    </citation>
    <scope>NUCLEOTIDE SEQUENCE</scope>
    <source>
        <strain evidence="14">I8-5</strain>
    </source>
</reference>
<dbReference type="EMBL" id="SRKR01000013">
    <property type="protein sequence ID" value="TGB10478.1"/>
    <property type="molecule type" value="Genomic_DNA"/>
</dbReference>
<evidence type="ECO:0000256" key="9">
    <source>
        <dbReference type="ARBA" id="ARBA00023136"/>
    </source>
</evidence>
<reference evidence="14" key="2">
    <citation type="submission" date="2019-04" db="EMBL/GenBank/DDBJ databases">
        <authorList>
            <person name="Bisanz J.E."/>
            <person name="Chagwedera N.D."/>
            <person name="Chawla A."/>
            <person name="Turnbaugh P.J."/>
        </authorList>
    </citation>
    <scope>NUCLEOTIDE SEQUENCE</scope>
    <source>
        <strain evidence="14">I8-5</strain>
    </source>
</reference>
<evidence type="ECO:0000256" key="8">
    <source>
        <dbReference type="ARBA" id="ARBA00022989"/>
    </source>
</evidence>
<organism evidence="14 15">
    <name type="scientific">Limosilactobacillus reuteri</name>
    <name type="common">Lactobacillus reuteri</name>
    <dbReference type="NCBI Taxonomy" id="1598"/>
    <lineage>
        <taxon>Bacteria</taxon>
        <taxon>Bacillati</taxon>
        <taxon>Bacillota</taxon>
        <taxon>Bacilli</taxon>
        <taxon>Lactobacillales</taxon>
        <taxon>Lactobacillaceae</taxon>
        <taxon>Limosilactobacillus</taxon>
    </lineage>
</organism>
<proteinExistence type="inferred from homology"/>
<dbReference type="GO" id="GO:0000271">
    <property type="term" value="P:polysaccharide biosynthetic process"/>
    <property type="evidence" value="ECO:0007669"/>
    <property type="project" value="UniProtKB-KW"/>
</dbReference>
<comment type="similarity">
    <text evidence="3">Belongs to the CpsC/CapA family.</text>
</comment>